<feature type="transmembrane region" description="Helical" evidence="5">
    <location>
        <begin position="99"/>
        <end position="119"/>
    </location>
</feature>
<feature type="transmembrane region" description="Helical" evidence="5">
    <location>
        <begin position="254"/>
        <end position="270"/>
    </location>
</feature>
<reference evidence="7 8" key="1">
    <citation type="submission" date="2020-08" db="EMBL/GenBank/DDBJ databases">
        <title>Novel species isolated from subtropical streams in China.</title>
        <authorList>
            <person name="Lu H."/>
        </authorList>
    </citation>
    <scope>NUCLEOTIDE SEQUENCE [LARGE SCALE GENOMIC DNA]</scope>
    <source>
        <strain evidence="7 8">CY18W</strain>
    </source>
</reference>
<gene>
    <name evidence="7" type="ORF">H8L32_04760</name>
</gene>
<dbReference type="Pfam" id="PF00892">
    <property type="entry name" value="EamA"/>
    <property type="match status" value="2"/>
</dbReference>
<dbReference type="EMBL" id="JACOGF010000002">
    <property type="protein sequence ID" value="MBC3916777.1"/>
    <property type="molecule type" value="Genomic_DNA"/>
</dbReference>
<dbReference type="Proteomes" id="UP000650424">
    <property type="component" value="Unassembled WGS sequence"/>
</dbReference>
<evidence type="ECO:0000256" key="5">
    <source>
        <dbReference type="SAM" id="Phobius"/>
    </source>
</evidence>
<keyword evidence="3 5" id="KW-1133">Transmembrane helix</keyword>
<feature type="transmembrane region" description="Helical" evidence="5">
    <location>
        <begin position="12"/>
        <end position="30"/>
    </location>
</feature>
<evidence type="ECO:0000256" key="3">
    <source>
        <dbReference type="ARBA" id="ARBA00022989"/>
    </source>
</evidence>
<evidence type="ECO:0000256" key="2">
    <source>
        <dbReference type="ARBA" id="ARBA00022692"/>
    </source>
</evidence>
<feature type="transmembrane region" description="Helical" evidence="5">
    <location>
        <begin position="157"/>
        <end position="177"/>
    </location>
</feature>
<feature type="transmembrane region" description="Helical" evidence="5">
    <location>
        <begin position="276"/>
        <end position="299"/>
    </location>
</feature>
<dbReference type="SUPFAM" id="SSF103481">
    <property type="entry name" value="Multidrug resistance efflux transporter EmrE"/>
    <property type="match status" value="2"/>
</dbReference>
<organism evidence="7 8">
    <name type="scientific">Undibacterium hunanense</name>
    <dbReference type="NCBI Taxonomy" id="2762292"/>
    <lineage>
        <taxon>Bacteria</taxon>
        <taxon>Pseudomonadati</taxon>
        <taxon>Pseudomonadota</taxon>
        <taxon>Betaproteobacteria</taxon>
        <taxon>Burkholderiales</taxon>
        <taxon>Oxalobacteraceae</taxon>
        <taxon>Undibacterium</taxon>
    </lineage>
</organism>
<evidence type="ECO:0000313" key="7">
    <source>
        <dbReference type="EMBL" id="MBC3916777.1"/>
    </source>
</evidence>
<keyword evidence="4 5" id="KW-0472">Membrane</keyword>
<dbReference type="InterPro" id="IPR050638">
    <property type="entry name" value="AA-Vitamin_Transporters"/>
</dbReference>
<comment type="subcellular location">
    <subcellularLocation>
        <location evidence="1">Membrane</location>
        <topology evidence="1">Multi-pass membrane protein</topology>
    </subcellularLocation>
</comment>
<protein>
    <submittedName>
        <fullName evidence="7">EamA family transporter</fullName>
    </submittedName>
</protein>
<feature type="transmembrane region" description="Helical" evidence="5">
    <location>
        <begin position="189"/>
        <end position="207"/>
    </location>
</feature>
<name>A0ABR6ZLL4_9BURK</name>
<dbReference type="InterPro" id="IPR037185">
    <property type="entry name" value="EmrE-like"/>
</dbReference>
<feature type="transmembrane region" description="Helical" evidence="5">
    <location>
        <begin position="219"/>
        <end position="242"/>
    </location>
</feature>
<keyword evidence="8" id="KW-1185">Reference proteome</keyword>
<comment type="caution">
    <text evidence="7">The sequence shown here is derived from an EMBL/GenBank/DDBJ whole genome shotgun (WGS) entry which is preliminary data.</text>
</comment>
<dbReference type="InterPro" id="IPR000620">
    <property type="entry name" value="EamA_dom"/>
</dbReference>
<dbReference type="PANTHER" id="PTHR32322:SF9">
    <property type="entry name" value="AMINO-ACID METABOLITE EFFLUX PUMP-RELATED"/>
    <property type="match status" value="1"/>
</dbReference>
<feature type="domain" description="EamA" evidence="6">
    <location>
        <begin position="14"/>
        <end position="145"/>
    </location>
</feature>
<feature type="transmembrane region" description="Helical" evidence="5">
    <location>
        <begin position="131"/>
        <end position="151"/>
    </location>
</feature>
<evidence type="ECO:0000256" key="1">
    <source>
        <dbReference type="ARBA" id="ARBA00004141"/>
    </source>
</evidence>
<proteinExistence type="predicted"/>
<keyword evidence="2 5" id="KW-0812">Transmembrane</keyword>
<dbReference type="PANTHER" id="PTHR32322">
    <property type="entry name" value="INNER MEMBRANE TRANSPORTER"/>
    <property type="match status" value="1"/>
</dbReference>
<evidence type="ECO:0000259" key="6">
    <source>
        <dbReference type="Pfam" id="PF00892"/>
    </source>
</evidence>
<evidence type="ECO:0000313" key="8">
    <source>
        <dbReference type="Proteomes" id="UP000650424"/>
    </source>
</evidence>
<accession>A0ABR6ZLL4</accession>
<feature type="transmembrane region" description="Helical" evidence="5">
    <location>
        <begin position="36"/>
        <end position="55"/>
    </location>
</feature>
<feature type="domain" description="EamA" evidence="6">
    <location>
        <begin position="161"/>
        <end position="291"/>
    </location>
</feature>
<evidence type="ECO:0000256" key="4">
    <source>
        <dbReference type="ARBA" id="ARBA00023136"/>
    </source>
</evidence>
<feature type="transmembrane region" description="Helical" evidence="5">
    <location>
        <begin position="75"/>
        <end position="93"/>
    </location>
</feature>
<sequence>MVGDKKNNPATELALLLALSTLWGASYTFIKIGVLTIPPMSFIAARTLIASALLLMIMRWRGIRLSGDAVVWRRFMVQALLNSVVPFTLIAWAEQSVNAGLATILNSGAPILTFLGTWMITRHESVTARKLFGIVMGLAGTCLIIGMEVLHGLGDQLMPQLAIILATICYAGASIYGKNFKGLDPMQPAAGSLICGAAIMIPLSLFVDHPWTITASSASIFALLGLSVFSTALAFVIYFRLMRTLGSVGTTAQAYLRVPIGVLIGVVVLQENMTSTIWTGLACVVAGVAAMTIPARAAIPVKTEPLNQIRHNNQETP</sequence>